<dbReference type="Proteomes" id="UP000577891">
    <property type="component" value="Unassembled WGS sequence"/>
</dbReference>
<name>A0A7W4J0D6_9PROT</name>
<keyword evidence="3" id="KW-1185">Reference proteome</keyword>
<protein>
    <recommendedName>
        <fullName evidence="1">GST N-terminal domain-containing protein</fullName>
    </recommendedName>
</protein>
<dbReference type="Gene3D" id="1.20.1050.130">
    <property type="match status" value="1"/>
</dbReference>
<sequence>MVFYDLDVSGNCYKIRLFATLTNTKLDLVSVDLASGQHHDPNFRKLNSFGEVPVLEGGDVTLRDSQPTLVYLADQPTDRRWWPEDTRSQALVTQWLVVALNCLGIMSPKLLTSALNWHLLAERGMAGRYALRTTLTVMAFTGIIISAAATAFSRDLPSVAECISAATVLPLLGGVGDSPLVEAKFDGMRGALFVSPQYGKFLVRNVSDDFWFADDGSVTAIGIDRQREPAELTHVGRLQFGTLELHDLRALIVDRAFPVRAGIPPIVGIIGREFLSEYGLIELIDIPHRKLAFYRWDHDRCGSSTRLLGADAHIADLREDDSVDGVIAGKKVRIHFDPDLGRDMLPLNEAKKLGFTTRALKMRPQVMLDFVGKNHGYLSKKVTVSVADVNLPYQDFLITENIERISLGYQFFRNRTVMFDFKHRTFGALDVTDPEPLPPAQHLHFDSYSITNVGVSENAGTLQGSDQK</sequence>
<dbReference type="Pfam" id="PF13417">
    <property type="entry name" value="GST_N_3"/>
    <property type="match status" value="1"/>
</dbReference>
<evidence type="ECO:0000313" key="3">
    <source>
        <dbReference type="Proteomes" id="UP000577891"/>
    </source>
</evidence>
<evidence type="ECO:0000313" key="2">
    <source>
        <dbReference type="EMBL" id="MBB2172345.1"/>
    </source>
</evidence>
<comment type="caution">
    <text evidence="2">The sequence shown here is derived from an EMBL/GenBank/DDBJ whole genome shotgun (WGS) entry which is preliminary data.</text>
</comment>
<dbReference type="SUPFAM" id="SSF52833">
    <property type="entry name" value="Thioredoxin-like"/>
    <property type="match status" value="1"/>
</dbReference>
<evidence type="ECO:0000259" key="1">
    <source>
        <dbReference type="PROSITE" id="PS50404"/>
    </source>
</evidence>
<organism evidence="2 3">
    <name type="scientific">Gluconacetobacter asukensis</name>
    <dbReference type="NCBI Taxonomy" id="1017181"/>
    <lineage>
        <taxon>Bacteria</taxon>
        <taxon>Pseudomonadati</taxon>
        <taxon>Pseudomonadota</taxon>
        <taxon>Alphaproteobacteria</taxon>
        <taxon>Acetobacterales</taxon>
        <taxon>Acetobacteraceae</taxon>
        <taxon>Gluconacetobacter</taxon>
    </lineage>
</organism>
<dbReference type="PANTHER" id="PTHR43917">
    <property type="match status" value="1"/>
</dbReference>
<proteinExistence type="predicted"/>
<gene>
    <name evidence="2" type="ORF">HLH35_09465</name>
</gene>
<dbReference type="PANTHER" id="PTHR43917:SF8">
    <property type="entry name" value="GH16740P-RELATED"/>
    <property type="match status" value="1"/>
</dbReference>
<dbReference type="InterPro" id="IPR036249">
    <property type="entry name" value="Thioredoxin-like_sf"/>
</dbReference>
<dbReference type="InterPro" id="IPR051369">
    <property type="entry name" value="GST_Theta"/>
</dbReference>
<dbReference type="PROSITE" id="PS50404">
    <property type="entry name" value="GST_NTER"/>
    <property type="match status" value="1"/>
</dbReference>
<dbReference type="AlphaFoldDB" id="A0A7W4J0D6"/>
<dbReference type="RefSeq" id="WP_182979050.1">
    <property type="nucleotide sequence ID" value="NZ_BAABGB010000058.1"/>
</dbReference>
<dbReference type="InterPro" id="IPR004045">
    <property type="entry name" value="Glutathione_S-Trfase_N"/>
</dbReference>
<feature type="domain" description="GST N-terminal" evidence="1">
    <location>
        <begin position="1"/>
        <end position="80"/>
    </location>
</feature>
<reference evidence="2 3" key="1">
    <citation type="submission" date="2020-04" db="EMBL/GenBank/DDBJ databases">
        <title>Description of novel Gluconacetobacter.</title>
        <authorList>
            <person name="Sombolestani A."/>
        </authorList>
    </citation>
    <scope>NUCLEOTIDE SEQUENCE [LARGE SCALE GENOMIC DNA]</scope>
    <source>
        <strain evidence="2 3">LMG 27724</strain>
    </source>
</reference>
<accession>A0A7W4J0D6</accession>
<dbReference type="EMBL" id="JABEQE010000007">
    <property type="protein sequence ID" value="MBB2172345.1"/>
    <property type="molecule type" value="Genomic_DNA"/>
</dbReference>